<accession>A0ACA9R691</accession>
<organism evidence="1 2">
    <name type="scientific">Acaulospora colombiana</name>
    <dbReference type="NCBI Taxonomy" id="27376"/>
    <lineage>
        <taxon>Eukaryota</taxon>
        <taxon>Fungi</taxon>
        <taxon>Fungi incertae sedis</taxon>
        <taxon>Mucoromycota</taxon>
        <taxon>Glomeromycotina</taxon>
        <taxon>Glomeromycetes</taxon>
        <taxon>Diversisporales</taxon>
        <taxon>Acaulosporaceae</taxon>
        <taxon>Acaulospora</taxon>
    </lineage>
</organism>
<proteinExistence type="predicted"/>
<comment type="caution">
    <text evidence="1">The sequence shown here is derived from an EMBL/GenBank/DDBJ whole genome shotgun (WGS) entry which is preliminary data.</text>
</comment>
<name>A0ACA9R691_9GLOM</name>
<sequence>PHKKITVPEDALPNTEKYLESIKIFFDSWSFFLFTPKLLRYLPRMRTISQKLLDEKAWYYTNLLEIIKTRRTQIEQSEDHFLSPDILTRFLTINTEKDDTSGISDVHHREPMSDEAICGNIAEILGGGTVT</sequence>
<dbReference type="EMBL" id="CAJVPT010069876">
    <property type="protein sequence ID" value="CAG8778609.1"/>
    <property type="molecule type" value="Genomic_DNA"/>
</dbReference>
<dbReference type="Proteomes" id="UP000789525">
    <property type="component" value="Unassembled WGS sequence"/>
</dbReference>
<feature type="non-terminal residue" evidence="1">
    <location>
        <position position="1"/>
    </location>
</feature>
<reference evidence="1" key="1">
    <citation type="submission" date="2021-06" db="EMBL/GenBank/DDBJ databases">
        <authorList>
            <person name="Kallberg Y."/>
            <person name="Tangrot J."/>
            <person name="Rosling A."/>
        </authorList>
    </citation>
    <scope>NUCLEOTIDE SEQUENCE</scope>
    <source>
        <strain evidence="1">CL356</strain>
    </source>
</reference>
<gene>
    <name evidence="1" type="ORF">ACOLOM_LOCUS14219</name>
</gene>
<feature type="non-terminal residue" evidence="1">
    <location>
        <position position="131"/>
    </location>
</feature>
<keyword evidence="2" id="KW-1185">Reference proteome</keyword>
<protein>
    <submittedName>
        <fullName evidence="1">4265_t:CDS:1</fullName>
    </submittedName>
</protein>
<evidence type="ECO:0000313" key="2">
    <source>
        <dbReference type="Proteomes" id="UP000789525"/>
    </source>
</evidence>
<evidence type="ECO:0000313" key="1">
    <source>
        <dbReference type="EMBL" id="CAG8778609.1"/>
    </source>
</evidence>